<dbReference type="AlphaFoldDB" id="A0A9N7NHB4"/>
<feature type="region of interest" description="Disordered" evidence="1">
    <location>
        <begin position="582"/>
        <end position="637"/>
    </location>
</feature>
<feature type="compositionally biased region" description="Low complexity" evidence="1">
    <location>
        <begin position="484"/>
        <end position="500"/>
    </location>
</feature>
<sequence length="830" mass="91051">MDINSAENSPSLSHGELSPVPKRRASIASCITIDKPGSCSSNEKQVRAANTIKRRVPIYLRASTGSCHDICKYGGHHASKENTMEYLRKKNLRKPSPKEANYMRKKETFEGKETEHSQTKTSKFSPNESSSEMKRRSSLAKVSPLTKSCPPRLNAVSGNKTRFPNSSSGKKSSVSEIPEIVKREISLSSVKVEVQAKAGGSGEIRENKKSVKRSSPAKANLVKVKPLSSSGNSHGYQTGRKLTSSVASADKALKTPSSCLSAARLSIGTGKAREVGRIKPSLLSSSTSSLKYRKGTEESNSAVSVKTCHVVETEARKGIEKSDGEEPERTLHVIKNEAEIKPSLSSPSSSPILSSFDLRSQSLSSHEEEKEENDEIQNSGNEGNEGDEFVSENTVSIETANIQPVKENHTRTTSPSSLSHEDDAEKIYSKSDADSEIENSQLLMEDHEGTSLSSNDDDDDDDDDDEDDVNDYEDDVNDDEAYPSSSSESISCSKTLSTSSLDENDEEINGELDEIGFSEKMAIVETGKVPPLKGSRKTPIKSKLVSSEDKNQPPLKLKFRRGKILDPQPECNIPKRIRFRRPGSVNKTGDLISDSKKPMDIGNVQPERTLRKAESSISYSKRSVDVKSGTPNKSLRKSRLAVCEDKSQSPVNLIRREKTVDSQMANKSPMRLKFTSRVARHEDGKSELRTKTIKRAGSKNDVVGFDLSSRKVILKHPEVQRKKDGQVLLNNVIEETASKLVESRKSKEGARESAFIDHKPTNREEAAAVKPSPWVDECANAGSSIEEKWGGVGDGVGVGRRALDLLFLLRKGMGENFGLERVHILHVTVL</sequence>
<feature type="region of interest" description="Disordered" evidence="1">
    <location>
        <begin position="528"/>
        <end position="560"/>
    </location>
</feature>
<name>A0A9N7NHB4_STRHE</name>
<dbReference type="Proteomes" id="UP001153555">
    <property type="component" value="Unassembled WGS sequence"/>
</dbReference>
<feature type="region of interest" description="Disordered" evidence="1">
    <location>
        <begin position="195"/>
        <end position="242"/>
    </location>
</feature>
<organism evidence="3 4">
    <name type="scientific">Striga hermonthica</name>
    <name type="common">Purple witchweed</name>
    <name type="synonym">Buchnera hermonthica</name>
    <dbReference type="NCBI Taxonomy" id="68872"/>
    <lineage>
        <taxon>Eukaryota</taxon>
        <taxon>Viridiplantae</taxon>
        <taxon>Streptophyta</taxon>
        <taxon>Embryophyta</taxon>
        <taxon>Tracheophyta</taxon>
        <taxon>Spermatophyta</taxon>
        <taxon>Magnoliopsida</taxon>
        <taxon>eudicotyledons</taxon>
        <taxon>Gunneridae</taxon>
        <taxon>Pentapetalae</taxon>
        <taxon>asterids</taxon>
        <taxon>lamiids</taxon>
        <taxon>Lamiales</taxon>
        <taxon>Orobanchaceae</taxon>
        <taxon>Buchnereae</taxon>
        <taxon>Striga</taxon>
    </lineage>
</organism>
<evidence type="ECO:0000313" key="3">
    <source>
        <dbReference type="EMBL" id="CAA0830022.1"/>
    </source>
</evidence>
<accession>A0A9N7NHB4</accession>
<comment type="caution">
    <text evidence="3">The sequence shown here is derived from an EMBL/GenBank/DDBJ whole genome shotgun (WGS) entry which is preliminary data.</text>
</comment>
<evidence type="ECO:0000256" key="1">
    <source>
        <dbReference type="SAM" id="MobiDB-lite"/>
    </source>
</evidence>
<feature type="compositionally biased region" description="Basic and acidic residues" evidence="1">
    <location>
        <begin position="419"/>
        <end position="433"/>
    </location>
</feature>
<protein>
    <submittedName>
        <fullName evidence="3">Plant calmodulin-binding protein-related</fullName>
    </submittedName>
</protein>
<evidence type="ECO:0000259" key="2">
    <source>
        <dbReference type="SMART" id="SM01054"/>
    </source>
</evidence>
<feature type="compositionally biased region" description="Low complexity" evidence="1">
    <location>
        <begin position="342"/>
        <end position="364"/>
    </location>
</feature>
<evidence type="ECO:0000313" key="4">
    <source>
        <dbReference type="Proteomes" id="UP001153555"/>
    </source>
</evidence>
<feature type="compositionally biased region" description="Polar residues" evidence="1">
    <location>
        <begin position="156"/>
        <end position="165"/>
    </location>
</feature>
<dbReference type="EMBL" id="CACSLK010027801">
    <property type="protein sequence ID" value="CAA0830022.1"/>
    <property type="molecule type" value="Genomic_DNA"/>
</dbReference>
<proteinExistence type="predicted"/>
<feature type="region of interest" description="Disordered" evidence="1">
    <location>
        <begin position="1"/>
        <end position="21"/>
    </location>
</feature>
<dbReference type="PANTHER" id="PTHR33349:SF1">
    <property type="entry name" value="EMB|CAB62594.1"/>
    <property type="match status" value="1"/>
</dbReference>
<feature type="compositionally biased region" description="Low complexity" evidence="1">
    <location>
        <begin position="166"/>
        <end position="175"/>
    </location>
</feature>
<dbReference type="GO" id="GO:0005516">
    <property type="term" value="F:calmodulin binding"/>
    <property type="evidence" value="ECO:0007669"/>
    <property type="project" value="InterPro"/>
</dbReference>
<dbReference type="InterPro" id="IPR012417">
    <property type="entry name" value="CaM-bd_dom_pln"/>
</dbReference>
<reference evidence="3" key="1">
    <citation type="submission" date="2019-12" db="EMBL/GenBank/DDBJ databases">
        <authorList>
            <person name="Scholes J."/>
        </authorList>
    </citation>
    <scope>NUCLEOTIDE SEQUENCE</scope>
</reference>
<keyword evidence="4" id="KW-1185">Reference proteome</keyword>
<feature type="compositionally biased region" description="Polar residues" evidence="1">
    <location>
        <begin position="1"/>
        <end position="12"/>
    </location>
</feature>
<dbReference type="Pfam" id="PF07839">
    <property type="entry name" value="CaM_binding"/>
    <property type="match status" value="1"/>
</dbReference>
<dbReference type="OrthoDB" id="766386at2759"/>
<feature type="compositionally biased region" description="Polar residues" evidence="1">
    <location>
        <begin position="119"/>
        <end position="130"/>
    </location>
</feature>
<feature type="compositionally biased region" description="Acidic residues" evidence="1">
    <location>
        <begin position="455"/>
        <end position="481"/>
    </location>
</feature>
<feature type="compositionally biased region" description="Basic and acidic residues" evidence="1">
    <location>
        <begin position="105"/>
        <end position="118"/>
    </location>
</feature>
<dbReference type="PANTHER" id="PTHR33349">
    <property type="entry name" value="EMB|CAB62594.1"/>
    <property type="match status" value="1"/>
</dbReference>
<dbReference type="SMART" id="SM01054">
    <property type="entry name" value="CaM_binding"/>
    <property type="match status" value="1"/>
</dbReference>
<feature type="region of interest" description="Disordered" evidence="1">
    <location>
        <begin position="284"/>
        <end position="507"/>
    </location>
</feature>
<feature type="compositionally biased region" description="Basic and acidic residues" evidence="1">
    <location>
        <begin position="309"/>
        <end position="340"/>
    </location>
</feature>
<feature type="region of interest" description="Disordered" evidence="1">
    <location>
        <begin position="105"/>
        <end position="178"/>
    </location>
</feature>
<gene>
    <name evidence="3" type="ORF">SHERM_25499</name>
</gene>
<feature type="domain" description="Calmodulin-binding" evidence="2">
    <location>
        <begin position="648"/>
        <end position="757"/>
    </location>
</feature>
<feature type="compositionally biased region" description="Polar residues" evidence="1">
    <location>
        <begin position="227"/>
        <end position="242"/>
    </location>
</feature>
<feature type="compositionally biased region" description="Polar residues" evidence="1">
    <location>
        <begin position="391"/>
        <end position="402"/>
    </location>
</feature>